<evidence type="ECO:0000259" key="1">
    <source>
        <dbReference type="Pfam" id="PF26130"/>
    </source>
</evidence>
<evidence type="ECO:0000313" key="3">
    <source>
        <dbReference type="Proteomes" id="UP001177003"/>
    </source>
</evidence>
<keyword evidence="3" id="KW-1185">Reference proteome</keyword>
<dbReference type="Pfam" id="PF26130">
    <property type="entry name" value="PB1-like"/>
    <property type="match status" value="1"/>
</dbReference>
<accession>A0AA35W146</accession>
<proteinExistence type="predicted"/>
<protein>
    <recommendedName>
        <fullName evidence="1">PB1-like domain-containing protein</fullName>
    </recommendedName>
</protein>
<dbReference type="EMBL" id="OX465078">
    <property type="protein sequence ID" value="CAI9271903.1"/>
    <property type="molecule type" value="Genomic_DNA"/>
</dbReference>
<dbReference type="AlphaFoldDB" id="A0AA35W146"/>
<reference evidence="2" key="1">
    <citation type="submission" date="2023-04" db="EMBL/GenBank/DDBJ databases">
        <authorList>
            <person name="Vijverberg K."/>
            <person name="Xiong W."/>
            <person name="Schranz E."/>
        </authorList>
    </citation>
    <scope>NUCLEOTIDE SEQUENCE</scope>
</reference>
<name>A0AA35W146_LACSI</name>
<evidence type="ECO:0000313" key="2">
    <source>
        <dbReference type="EMBL" id="CAI9271903.1"/>
    </source>
</evidence>
<feature type="domain" description="PB1-like" evidence="1">
    <location>
        <begin position="35"/>
        <end position="134"/>
    </location>
</feature>
<sequence length="193" mass="22586">MSRCYPIEAIGANCLKLKPRLEIVDFNMSESSNSTYLTIDFHYNGMFAPNTLVYLDPTRMSVRDVDFGGMNYREFVLWVTKLTRGRCENLYYCSRNETLAEGIRRIDNDADYFKFIEDGYMPKNELRMNVYIDHQNEPILDWDDKEVLAGDECSELVENDDTNSHISDINECEHELDEDVHNFDKTIDGEFLN</sequence>
<gene>
    <name evidence="2" type="ORF">LSALG_LOCUS12158</name>
</gene>
<organism evidence="2 3">
    <name type="scientific">Lactuca saligna</name>
    <name type="common">Willowleaf lettuce</name>
    <dbReference type="NCBI Taxonomy" id="75948"/>
    <lineage>
        <taxon>Eukaryota</taxon>
        <taxon>Viridiplantae</taxon>
        <taxon>Streptophyta</taxon>
        <taxon>Embryophyta</taxon>
        <taxon>Tracheophyta</taxon>
        <taxon>Spermatophyta</taxon>
        <taxon>Magnoliopsida</taxon>
        <taxon>eudicotyledons</taxon>
        <taxon>Gunneridae</taxon>
        <taxon>Pentapetalae</taxon>
        <taxon>asterids</taxon>
        <taxon>campanulids</taxon>
        <taxon>Asterales</taxon>
        <taxon>Asteraceae</taxon>
        <taxon>Cichorioideae</taxon>
        <taxon>Cichorieae</taxon>
        <taxon>Lactucinae</taxon>
        <taxon>Lactuca</taxon>
    </lineage>
</organism>
<dbReference type="InterPro" id="IPR058594">
    <property type="entry name" value="PB1-like_dom_pln"/>
</dbReference>
<dbReference type="Proteomes" id="UP001177003">
    <property type="component" value="Chromosome 2"/>
</dbReference>